<gene>
    <name evidence="2" type="ORF">HS99_0001795</name>
</gene>
<sequence>MRRADERAPHEAVRSAARDDQARPADRVAHAEHHAPGWPATDSSLTYDRITLSREPTTHCSGNEL</sequence>
<keyword evidence="3" id="KW-1185">Reference proteome</keyword>
<evidence type="ECO:0000313" key="3">
    <source>
        <dbReference type="Proteomes" id="UP000037395"/>
    </source>
</evidence>
<feature type="compositionally biased region" description="Polar residues" evidence="1">
    <location>
        <begin position="54"/>
        <end position="65"/>
    </location>
</feature>
<dbReference type="Proteomes" id="UP000037395">
    <property type="component" value="Unassembled WGS sequence"/>
</dbReference>
<protein>
    <submittedName>
        <fullName evidence="2">Uncharacterized protein</fullName>
    </submittedName>
</protein>
<proteinExistence type="predicted"/>
<accession>A0A1E7NFJ4</accession>
<feature type="region of interest" description="Disordered" evidence="1">
    <location>
        <begin position="1"/>
        <end position="65"/>
    </location>
</feature>
<reference evidence="2" key="1">
    <citation type="submission" date="2016-08" db="EMBL/GenBank/DDBJ databases">
        <title>Sequencing, Assembly and Comparative Genomics of S. aureofaciens ATCC 10762.</title>
        <authorList>
            <person name="Gradnigo J.S."/>
            <person name="Johnson N."/>
            <person name="Somerville G.A."/>
        </authorList>
    </citation>
    <scope>NUCLEOTIDE SEQUENCE [LARGE SCALE GENOMIC DNA]</scope>
    <source>
        <strain evidence="2">ATCC 10762</strain>
    </source>
</reference>
<evidence type="ECO:0000256" key="1">
    <source>
        <dbReference type="SAM" id="MobiDB-lite"/>
    </source>
</evidence>
<dbReference type="EMBL" id="JPRF03000001">
    <property type="protein sequence ID" value="OEV39457.1"/>
    <property type="molecule type" value="Genomic_DNA"/>
</dbReference>
<dbReference type="AlphaFoldDB" id="A0A1E7NFJ4"/>
<organism evidence="2 3">
    <name type="scientific">Kitasatospora aureofaciens</name>
    <name type="common">Streptomyces aureofaciens</name>
    <dbReference type="NCBI Taxonomy" id="1894"/>
    <lineage>
        <taxon>Bacteria</taxon>
        <taxon>Bacillati</taxon>
        <taxon>Actinomycetota</taxon>
        <taxon>Actinomycetes</taxon>
        <taxon>Kitasatosporales</taxon>
        <taxon>Streptomycetaceae</taxon>
        <taxon>Kitasatospora</taxon>
    </lineage>
</organism>
<evidence type="ECO:0000313" key="2">
    <source>
        <dbReference type="EMBL" id="OEV39457.1"/>
    </source>
</evidence>
<comment type="caution">
    <text evidence="2">The sequence shown here is derived from an EMBL/GenBank/DDBJ whole genome shotgun (WGS) entry which is preliminary data.</text>
</comment>
<name>A0A1E7NFJ4_KITAU</name>
<feature type="compositionally biased region" description="Basic and acidic residues" evidence="1">
    <location>
        <begin position="1"/>
        <end position="35"/>
    </location>
</feature>